<dbReference type="Gene3D" id="3.40.50.720">
    <property type="entry name" value="NAD(P)-binding Rossmann-like Domain"/>
    <property type="match status" value="1"/>
</dbReference>
<feature type="domain" description="RCK N-terminal" evidence="1">
    <location>
        <begin position="2"/>
        <end position="118"/>
    </location>
</feature>
<evidence type="ECO:0000259" key="2">
    <source>
        <dbReference type="PROSITE" id="PS51202"/>
    </source>
</evidence>
<dbReference type="PANTHER" id="PTHR43833:SF7">
    <property type="entry name" value="KTR SYSTEM POTASSIUM UPTAKE PROTEIN C"/>
    <property type="match status" value="1"/>
</dbReference>
<sequence length="221" mass="23970">MKKSFIVIGLGRFGTSITQTLMKLGHEVMVIDCEEEKVNRASGMATQAIQLDSTDENALREVGVSNFDEAIVAIGSDILASILTTLLLKGLGVTKITAKANNDYHSKVLEKIGADRIVHPERDMGIRVAHHIVSSNVIDFIELSSEYSLVEISASAKMIGKSLEELEIRAKYGCTVIAIKKNGVRAINISPQGRDIIQEGDLLVVIGTYKAISLLEDDLCS</sequence>
<dbReference type="Pfam" id="PF02254">
    <property type="entry name" value="TrkA_N"/>
    <property type="match status" value="1"/>
</dbReference>
<dbReference type="EMBL" id="CP001102">
    <property type="protein sequence ID" value="ACE06391.1"/>
    <property type="molecule type" value="Genomic_DNA"/>
</dbReference>
<dbReference type="AlphaFoldDB" id="B3ET39"/>
<dbReference type="InterPro" id="IPR050721">
    <property type="entry name" value="Trk_Ktr_HKT_K-transport"/>
</dbReference>
<dbReference type="Gene3D" id="3.30.70.1450">
    <property type="entry name" value="Regulator of K+ conductance, C-terminal domain"/>
    <property type="match status" value="1"/>
</dbReference>
<proteinExistence type="predicted"/>
<evidence type="ECO:0000313" key="3">
    <source>
        <dbReference type="EMBL" id="ACE06391.1"/>
    </source>
</evidence>
<dbReference type="InterPro" id="IPR006037">
    <property type="entry name" value="RCK_C"/>
</dbReference>
<dbReference type="InterPro" id="IPR036291">
    <property type="entry name" value="NAD(P)-bd_dom_sf"/>
</dbReference>
<protein>
    <recommendedName>
        <fullName evidence="5">TrkA-N domain protein</fullName>
    </recommendedName>
</protein>
<dbReference type="HOGENOM" id="CLU_046525_3_2_10"/>
<dbReference type="OrthoDB" id="9776294at2"/>
<reference evidence="3 4" key="1">
    <citation type="journal article" date="2010" name="J. Bacteriol.">
        <title>The genome of the amoeba symbiont 'Candidatus Amoebophilus asiaticus' reveals common mechanisms for host cell interaction among amoeba-associated bacteria.</title>
        <authorList>
            <person name="Schmitz-Esser S."/>
            <person name="Tischler P."/>
            <person name="Arnold R."/>
            <person name="Montanaro J."/>
            <person name="Wagner M."/>
            <person name="Rattei T."/>
            <person name="Horn M."/>
        </authorList>
    </citation>
    <scope>NUCLEOTIDE SEQUENCE [LARGE SCALE GENOMIC DNA]</scope>
    <source>
        <strain evidence="3 4">5a2</strain>
    </source>
</reference>
<dbReference type="SUPFAM" id="SSF51735">
    <property type="entry name" value="NAD(P)-binding Rossmann-fold domains"/>
    <property type="match status" value="1"/>
</dbReference>
<dbReference type="eggNOG" id="COG0569">
    <property type="taxonomic scope" value="Bacteria"/>
</dbReference>
<dbReference type="InterPro" id="IPR003148">
    <property type="entry name" value="RCK_N"/>
</dbReference>
<dbReference type="STRING" id="452471.Aasi_1043"/>
<evidence type="ECO:0000313" key="4">
    <source>
        <dbReference type="Proteomes" id="UP000001227"/>
    </source>
</evidence>
<dbReference type="RefSeq" id="WP_012473152.1">
    <property type="nucleotide sequence ID" value="NC_010830.1"/>
</dbReference>
<accession>B3ET39</accession>
<name>B3ET39_AMOA5</name>
<dbReference type="PANTHER" id="PTHR43833">
    <property type="entry name" value="POTASSIUM CHANNEL PROTEIN 2-RELATED-RELATED"/>
    <property type="match status" value="1"/>
</dbReference>
<dbReference type="GO" id="GO:0008324">
    <property type="term" value="F:monoatomic cation transmembrane transporter activity"/>
    <property type="evidence" value="ECO:0007669"/>
    <property type="project" value="InterPro"/>
</dbReference>
<dbReference type="SUPFAM" id="SSF116726">
    <property type="entry name" value="TrkA C-terminal domain-like"/>
    <property type="match status" value="1"/>
</dbReference>
<dbReference type="KEGG" id="aas:Aasi_1043"/>
<dbReference type="Proteomes" id="UP000001227">
    <property type="component" value="Chromosome"/>
</dbReference>
<gene>
    <name evidence="3" type="ordered locus">Aasi_1043</name>
</gene>
<dbReference type="PROSITE" id="PS51202">
    <property type="entry name" value="RCK_C"/>
    <property type="match status" value="1"/>
</dbReference>
<organism evidence="3 4">
    <name type="scientific">Amoebophilus asiaticus (strain 5a2)</name>
    <dbReference type="NCBI Taxonomy" id="452471"/>
    <lineage>
        <taxon>Bacteria</taxon>
        <taxon>Pseudomonadati</taxon>
        <taxon>Bacteroidota</taxon>
        <taxon>Cytophagia</taxon>
        <taxon>Cytophagales</taxon>
        <taxon>Amoebophilaceae</taxon>
        <taxon>Candidatus Amoebophilus</taxon>
    </lineage>
</organism>
<dbReference type="GO" id="GO:0006813">
    <property type="term" value="P:potassium ion transport"/>
    <property type="evidence" value="ECO:0007669"/>
    <property type="project" value="InterPro"/>
</dbReference>
<dbReference type="Pfam" id="PF02080">
    <property type="entry name" value="TrkA_C"/>
    <property type="match status" value="1"/>
</dbReference>
<dbReference type="PROSITE" id="PS51201">
    <property type="entry name" value="RCK_N"/>
    <property type="match status" value="1"/>
</dbReference>
<evidence type="ECO:0000259" key="1">
    <source>
        <dbReference type="PROSITE" id="PS51201"/>
    </source>
</evidence>
<evidence type="ECO:0008006" key="5">
    <source>
        <dbReference type="Google" id="ProtNLM"/>
    </source>
</evidence>
<keyword evidence="4" id="KW-1185">Reference proteome</keyword>
<dbReference type="InterPro" id="IPR036721">
    <property type="entry name" value="RCK_C_sf"/>
</dbReference>
<feature type="domain" description="RCK C-terminal" evidence="2">
    <location>
        <begin position="135"/>
        <end position="221"/>
    </location>
</feature>